<keyword evidence="5" id="KW-1185">Reference proteome</keyword>
<name>A0A1H3D071_9RHOB</name>
<dbReference type="AlphaFoldDB" id="A0A1H3D071"/>
<feature type="domain" description="Gfo/Idh/MocA-like oxidoreductase N-terminal" evidence="2">
    <location>
        <begin position="2"/>
        <end position="120"/>
    </location>
</feature>
<dbReference type="SUPFAM" id="SSF55347">
    <property type="entry name" value="Glyceraldehyde-3-phosphate dehydrogenase-like, C-terminal domain"/>
    <property type="match status" value="1"/>
</dbReference>
<organism evidence="4 5">
    <name type="scientific">Roseicitreum antarcticum</name>
    <dbReference type="NCBI Taxonomy" id="564137"/>
    <lineage>
        <taxon>Bacteria</taxon>
        <taxon>Pseudomonadati</taxon>
        <taxon>Pseudomonadota</taxon>
        <taxon>Alphaproteobacteria</taxon>
        <taxon>Rhodobacterales</taxon>
        <taxon>Paracoccaceae</taxon>
        <taxon>Roseicitreum</taxon>
    </lineage>
</organism>
<feature type="domain" description="GFO/IDH/MocA-like oxidoreductase" evidence="3">
    <location>
        <begin position="131"/>
        <end position="264"/>
    </location>
</feature>
<dbReference type="InterPro" id="IPR050463">
    <property type="entry name" value="Gfo/Idh/MocA_oxidrdct_glycsds"/>
</dbReference>
<protein>
    <submittedName>
        <fullName evidence="4">Predicted dehydrogenase</fullName>
    </submittedName>
</protein>
<dbReference type="InterPro" id="IPR036291">
    <property type="entry name" value="NAD(P)-bd_dom_sf"/>
</dbReference>
<dbReference type="PANTHER" id="PTHR43818:SF11">
    <property type="entry name" value="BCDNA.GH03377"/>
    <property type="match status" value="1"/>
</dbReference>
<proteinExistence type="predicted"/>
<dbReference type="SUPFAM" id="SSF51735">
    <property type="entry name" value="NAD(P)-binding Rossmann-fold domains"/>
    <property type="match status" value="1"/>
</dbReference>
<reference evidence="4 5" key="1">
    <citation type="submission" date="2016-10" db="EMBL/GenBank/DDBJ databases">
        <authorList>
            <person name="de Groot N.N."/>
        </authorList>
    </citation>
    <scope>NUCLEOTIDE SEQUENCE [LARGE SCALE GENOMIC DNA]</scope>
    <source>
        <strain evidence="4 5">CGMCC 1.8894</strain>
    </source>
</reference>
<evidence type="ECO:0000313" key="4">
    <source>
        <dbReference type="EMBL" id="SDX59872.1"/>
    </source>
</evidence>
<evidence type="ECO:0000313" key="5">
    <source>
        <dbReference type="Proteomes" id="UP000198539"/>
    </source>
</evidence>
<dbReference type="Pfam" id="PF22725">
    <property type="entry name" value="GFO_IDH_MocA_C3"/>
    <property type="match status" value="1"/>
</dbReference>
<dbReference type="OrthoDB" id="9815825at2"/>
<dbReference type="PANTHER" id="PTHR43818">
    <property type="entry name" value="BCDNA.GH03377"/>
    <property type="match status" value="1"/>
</dbReference>
<evidence type="ECO:0000256" key="1">
    <source>
        <dbReference type="ARBA" id="ARBA00023002"/>
    </source>
</evidence>
<dbReference type="GO" id="GO:0016491">
    <property type="term" value="F:oxidoreductase activity"/>
    <property type="evidence" value="ECO:0007669"/>
    <property type="project" value="UniProtKB-KW"/>
</dbReference>
<accession>A0A1H3D071</accession>
<dbReference type="RefSeq" id="WP_092891608.1">
    <property type="nucleotide sequence ID" value="NZ_CP061498.1"/>
</dbReference>
<keyword evidence="1" id="KW-0560">Oxidoreductase</keyword>
<dbReference type="Gene3D" id="3.30.360.10">
    <property type="entry name" value="Dihydrodipicolinate Reductase, domain 2"/>
    <property type="match status" value="1"/>
</dbReference>
<dbReference type="Gene3D" id="3.40.50.720">
    <property type="entry name" value="NAD(P)-binding Rossmann-like Domain"/>
    <property type="match status" value="1"/>
</dbReference>
<dbReference type="GO" id="GO:0000166">
    <property type="term" value="F:nucleotide binding"/>
    <property type="evidence" value="ECO:0007669"/>
    <property type="project" value="InterPro"/>
</dbReference>
<evidence type="ECO:0000259" key="3">
    <source>
        <dbReference type="Pfam" id="PF22725"/>
    </source>
</evidence>
<dbReference type="EMBL" id="FNOM01000011">
    <property type="protein sequence ID" value="SDX59872.1"/>
    <property type="molecule type" value="Genomic_DNA"/>
</dbReference>
<dbReference type="InterPro" id="IPR000683">
    <property type="entry name" value="Gfo/Idh/MocA-like_OxRdtase_N"/>
</dbReference>
<gene>
    <name evidence="4" type="ORF">SAMN04488238_11141</name>
</gene>
<sequence>MLNVGIIGASFARDAYLPAFAHIDGAKVVALASGRLDSARKAAEPHGIDAVYDDWEAMLAAHDLDLVCIATPTVMHKPMVLAAIARGAHVLCEKPTAMNAGEARQMLDAARAANVLHMIDHELRFNPTRARIAQMIHDGDLGEIRHVNIANIGASWANPASRLKGDWWSDAAMGGGRLGANGSHQVDTLRWWLGEPAAVVGQALTVVPDRIDKATGAAWTATADDLSHFTMEMRSGALAQVFMSGVAAANIGNLTQVFGTKGTITLNNADEKLFFARAGQGFEEVSVDVPDAKLPGLNKGVWNVSVLGALRELTGAIAETRALMQGATFVDGLRNQMVLDAVIASTKSRAWEDLDMDSAS</sequence>
<dbReference type="InterPro" id="IPR055170">
    <property type="entry name" value="GFO_IDH_MocA-like_dom"/>
</dbReference>
<dbReference type="STRING" id="564137.SAMN04488238_11141"/>
<dbReference type="Pfam" id="PF01408">
    <property type="entry name" value="GFO_IDH_MocA"/>
    <property type="match status" value="1"/>
</dbReference>
<dbReference type="Proteomes" id="UP000198539">
    <property type="component" value="Unassembled WGS sequence"/>
</dbReference>
<evidence type="ECO:0000259" key="2">
    <source>
        <dbReference type="Pfam" id="PF01408"/>
    </source>
</evidence>